<evidence type="ECO:0000313" key="9">
    <source>
        <dbReference type="EMBL" id="KAK7605298.1"/>
    </source>
</evidence>
<proteinExistence type="predicted"/>
<dbReference type="AlphaFoldDB" id="A0AAN9Y9J8"/>
<dbReference type="PROSITE" id="PS50076">
    <property type="entry name" value="DNAJ_2"/>
    <property type="match status" value="1"/>
</dbReference>
<keyword evidence="3" id="KW-0862">Zinc</keyword>
<dbReference type="InterPro" id="IPR003604">
    <property type="entry name" value="Matrin/U1-like-C_Znf_C2H2"/>
</dbReference>
<dbReference type="Pfam" id="PF00226">
    <property type="entry name" value="DnaJ"/>
    <property type="match status" value="1"/>
</dbReference>
<dbReference type="InterPro" id="IPR054076">
    <property type="entry name" value="ZUO1-like_ZHD"/>
</dbReference>
<feature type="domain" description="C2H2-type" evidence="8">
    <location>
        <begin position="565"/>
        <end position="594"/>
    </location>
</feature>
<dbReference type="Gene3D" id="3.30.160.60">
    <property type="entry name" value="Classic Zinc Finger"/>
    <property type="match status" value="1"/>
</dbReference>
<accession>A0AAN9Y9J8</accession>
<comment type="caution">
    <text evidence="9">The sequence shown here is derived from an EMBL/GenBank/DDBJ whole genome shotgun (WGS) entry which is preliminary data.</text>
</comment>
<dbReference type="PANTHER" id="PTHR44029:SF1">
    <property type="entry name" value="DNAJ HOMOLOG SUBFAMILY C MEMBER 21"/>
    <property type="match status" value="1"/>
</dbReference>
<keyword evidence="1" id="KW-0479">Metal-binding</keyword>
<dbReference type="GO" id="GO:0005737">
    <property type="term" value="C:cytoplasm"/>
    <property type="evidence" value="ECO:0007669"/>
    <property type="project" value="TreeGrafter"/>
</dbReference>
<dbReference type="PRINTS" id="PR00625">
    <property type="entry name" value="JDOMAIN"/>
</dbReference>
<protein>
    <recommendedName>
        <fullName evidence="4">DnaJ homolog subfamily C member 21</fullName>
    </recommendedName>
</protein>
<dbReference type="Pfam" id="PF12171">
    <property type="entry name" value="zf-C2H2_jaz"/>
    <property type="match status" value="1"/>
</dbReference>
<evidence type="ECO:0000256" key="1">
    <source>
        <dbReference type="ARBA" id="ARBA00022723"/>
    </source>
</evidence>
<reference evidence="9 10" key="1">
    <citation type="submission" date="2024-03" db="EMBL/GenBank/DDBJ databases">
        <title>Adaptation during the transition from Ophiocordyceps entomopathogen to insect associate is accompanied by gene loss and intensified selection.</title>
        <authorList>
            <person name="Ward C.M."/>
            <person name="Onetto C.A."/>
            <person name="Borneman A.R."/>
        </authorList>
    </citation>
    <scope>NUCLEOTIDE SEQUENCE [LARGE SCALE GENOMIC DNA]</scope>
    <source>
        <strain evidence="9">AWRI1</strain>
        <tissue evidence="9">Single Adult Female</tissue>
    </source>
</reference>
<dbReference type="Pfam" id="PF21884">
    <property type="entry name" value="ZUO1-like_ZHD"/>
    <property type="match status" value="1"/>
</dbReference>
<evidence type="ECO:0000256" key="5">
    <source>
        <dbReference type="PROSITE-ProRule" id="PRU00042"/>
    </source>
</evidence>
<feature type="compositionally biased region" description="Basic residues" evidence="6">
    <location>
        <begin position="529"/>
        <end position="540"/>
    </location>
</feature>
<dbReference type="InterPro" id="IPR022755">
    <property type="entry name" value="Znf_C2H2_jaz"/>
</dbReference>
<sequence length="606" mass="70085">MKCHYEVLNVSKDANDEDLKKAYRKLALKWHPDKNPDNLDEAKREFILIQQAYELLSDPHERAFYDKHREAILKGAGSGFQDESLNIFPYFSGSCYRGFDDDEKGFYSVYREVFNKLAAEESEYLSEDDTPLPDFGNSTSPYEVVNKFYGYWMSFSTKKSYSWLYEYDIKEAENRRILRLMEQQNKKVRDQAKKERNEEIRELVLFVRKRDKRVEAYADYLKQKTAENNRKAEENRKKMIAKHREDIERCKESEWSKFSNLEKELVEIESSMAAEFNDDSDDSDLDDLYCVACNKFFRTEKSFANHERSKKHIENAALLKNHMVEEENLVNGGDVDSNITEADNVEAADSVENLSELEDVDSAAECPVESDSDSKKKKKNAKSKKKKRNQPQNHTPACIDENNLGISKKQMKKLERERILTMANCDSSESESKEDVTECPKETVQSKKSKKKKNLQNGNVAEVAGSSKSQKKKNLENGNIEDDVTSKSQRKKNLQNDEDVIASKSQKKKGRQRDLNEETDDDDVVPSKSTKKDKRQKKKAEKSSQVKSNNEIKIVSMLENLDLNLECAVCKKRFDSKNRLFDHLKAEGHQTVIPTKGKPPKTKSKT</sequence>
<keyword evidence="2 5" id="KW-0863">Zinc-finger</keyword>
<dbReference type="GO" id="GO:0008270">
    <property type="term" value="F:zinc ion binding"/>
    <property type="evidence" value="ECO:0007669"/>
    <property type="project" value="UniProtKB-KW"/>
</dbReference>
<dbReference type="SUPFAM" id="SSF46565">
    <property type="entry name" value="Chaperone J-domain"/>
    <property type="match status" value="1"/>
</dbReference>
<dbReference type="GO" id="GO:0003676">
    <property type="term" value="F:nucleic acid binding"/>
    <property type="evidence" value="ECO:0007669"/>
    <property type="project" value="InterPro"/>
</dbReference>
<evidence type="ECO:0000256" key="3">
    <source>
        <dbReference type="ARBA" id="ARBA00022833"/>
    </source>
</evidence>
<dbReference type="PROSITE" id="PS00636">
    <property type="entry name" value="DNAJ_1"/>
    <property type="match status" value="1"/>
</dbReference>
<dbReference type="InterPro" id="IPR051964">
    <property type="entry name" value="Chaperone_stress_response"/>
</dbReference>
<evidence type="ECO:0000259" key="7">
    <source>
        <dbReference type="PROSITE" id="PS50076"/>
    </source>
</evidence>
<dbReference type="EMBL" id="JBBCAQ010000002">
    <property type="protein sequence ID" value="KAK7605298.1"/>
    <property type="molecule type" value="Genomic_DNA"/>
</dbReference>
<dbReference type="FunFam" id="1.10.287.110:FF:000046">
    <property type="entry name" value="dnaJ homolog subfamily C member 21"/>
    <property type="match status" value="1"/>
</dbReference>
<keyword evidence="10" id="KW-1185">Reference proteome</keyword>
<dbReference type="Gene3D" id="1.10.287.110">
    <property type="entry name" value="DnaJ domain"/>
    <property type="match status" value="1"/>
</dbReference>
<dbReference type="PROSITE" id="PS00028">
    <property type="entry name" value="ZINC_FINGER_C2H2_1"/>
    <property type="match status" value="2"/>
</dbReference>
<dbReference type="PANTHER" id="PTHR44029">
    <property type="entry name" value="DNAJ HOMOLOG SUBFAMILY C MEMBER 21"/>
    <property type="match status" value="1"/>
</dbReference>
<name>A0AAN9Y9J8_9HEMI</name>
<gene>
    <name evidence="9" type="ORF">V9T40_007156</name>
</gene>
<dbReference type="CDD" id="cd06257">
    <property type="entry name" value="DnaJ"/>
    <property type="match status" value="1"/>
</dbReference>
<dbReference type="Pfam" id="PF12756">
    <property type="entry name" value="zf-C2H2_2"/>
    <property type="match status" value="1"/>
</dbReference>
<evidence type="ECO:0000313" key="10">
    <source>
        <dbReference type="Proteomes" id="UP001367676"/>
    </source>
</evidence>
<evidence type="ECO:0000259" key="8">
    <source>
        <dbReference type="PROSITE" id="PS50157"/>
    </source>
</evidence>
<feature type="compositionally biased region" description="Basic and acidic residues" evidence="6">
    <location>
        <begin position="430"/>
        <end position="445"/>
    </location>
</feature>
<dbReference type="InterPro" id="IPR013087">
    <property type="entry name" value="Znf_C2H2_type"/>
</dbReference>
<dbReference type="PROSITE" id="PS50157">
    <property type="entry name" value="ZINC_FINGER_C2H2_2"/>
    <property type="match status" value="2"/>
</dbReference>
<dbReference type="InterPro" id="IPR001623">
    <property type="entry name" value="DnaJ_domain"/>
</dbReference>
<dbReference type="InterPro" id="IPR036236">
    <property type="entry name" value="Znf_C2H2_sf"/>
</dbReference>
<evidence type="ECO:0000256" key="6">
    <source>
        <dbReference type="SAM" id="MobiDB-lite"/>
    </source>
</evidence>
<evidence type="ECO:0000256" key="2">
    <source>
        <dbReference type="ARBA" id="ARBA00022771"/>
    </source>
</evidence>
<dbReference type="SUPFAM" id="SSF57667">
    <property type="entry name" value="beta-beta-alpha zinc fingers"/>
    <property type="match status" value="1"/>
</dbReference>
<dbReference type="SMART" id="SM00271">
    <property type="entry name" value="DnaJ"/>
    <property type="match status" value="1"/>
</dbReference>
<dbReference type="SMART" id="SM00451">
    <property type="entry name" value="ZnF_U1"/>
    <property type="match status" value="1"/>
</dbReference>
<feature type="compositionally biased region" description="Basic residues" evidence="6">
    <location>
        <begin position="375"/>
        <end position="389"/>
    </location>
</feature>
<evidence type="ECO:0000256" key="4">
    <source>
        <dbReference type="ARBA" id="ARBA00074367"/>
    </source>
</evidence>
<organism evidence="9 10">
    <name type="scientific">Parthenolecanium corni</name>
    <dbReference type="NCBI Taxonomy" id="536013"/>
    <lineage>
        <taxon>Eukaryota</taxon>
        <taxon>Metazoa</taxon>
        <taxon>Ecdysozoa</taxon>
        <taxon>Arthropoda</taxon>
        <taxon>Hexapoda</taxon>
        <taxon>Insecta</taxon>
        <taxon>Pterygota</taxon>
        <taxon>Neoptera</taxon>
        <taxon>Paraneoptera</taxon>
        <taxon>Hemiptera</taxon>
        <taxon>Sternorrhyncha</taxon>
        <taxon>Coccoidea</taxon>
        <taxon>Coccidae</taxon>
        <taxon>Parthenolecanium</taxon>
    </lineage>
</organism>
<dbReference type="InterPro" id="IPR018253">
    <property type="entry name" value="DnaJ_domain_CS"/>
</dbReference>
<dbReference type="SMART" id="SM00355">
    <property type="entry name" value="ZnF_C2H2"/>
    <property type="match status" value="2"/>
</dbReference>
<feature type="domain" description="C2H2-type" evidence="8">
    <location>
        <begin position="288"/>
        <end position="317"/>
    </location>
</feature>
<feature type="domain" description="J" evidence="7">
    <location>
        <begin position="3"/>
        <end position="69"/>
    </location>
</feature>
<feature type="region of interest" description="Disordered" evidence="6">
    <location>
        <begin position="356"/>
        <end position="550"/>
    </location>
</feature>
<dbReference type="InterPro" id="IPR041661">
    <property type="entry name" value="ZN622/Rei1/Reh1_Znf-C2H2"/>
</dbReference>
<dbReference type="InterPro" id="IPR036869">
    <property type="entry name" value="J_dom_sf"/>
</dbReference>
<dbReference type="Proteomes" id="UP001367676">
    <property type="component" value="Unassembled WGS sequence"/>
</dbReference>